<reference evidence="2 3" key="1">
    <citation type="journal article" date="2015" name="Proc. Natl. Acad. Sci. U.S.A.">
        <title>The resurrection genome of Boea hygrometrica: A blueprint for survival of dehydration.</title>
        <authorList>
            <person name="Xiao L."/>
            <person name="Yang G."/>
            <person name="Zhang L."/>
            <person name="Yang X."/>
            <person name="Zhao S."/>
            <person name="Ji Z."/>
            <person name="Zhou Q."/>
            <person name="Hu M."/>
            <person name="Wang Y."/>
            <person name="Chen M."/>
            <person name="Xu Y."/>
            <person name="Jin H."/>
            <person name="Xiao X."/>
            <person name="Hu G."/>
            <person name="Bao F."/>
            <person name="Hu Y."/>
            <person name="Wan P."/>
            <person name="Li L."/>
            <person name="Deng X."/>
            <person name="Kuang T."/>
            <person name="Xiang C."/>
            <person name="Zhu J.K."/>
            <person name="Oliver M.J."/>
            <person name="He Y."/>
        </authorList>
    </citation>
    <scope>NUCLEOTIDE SEQUENCE [LARGE SCALE GENOMIC DNA]</scope>
    <source>
        <strain evidence="3">cv. XS01</strain>
    </source>
</reference>
<keyword evidence="3" id="KW-1185">Reference proteome</keyword>
<protein>
    <submittedName>
        <fullName evidence="2">Uncharacterized protein</fullName>
    </submittedName>
</protein>
<gene>
    <name evidence="2" type="ORF">F511_06013</name>
</gene>
<dbReference type="PANTHER" id="PTHR36713">
    <property type="entry name" value="OS09G0344700 PROTEIN"/>
    <property type="match status" value="1"/>
</dbReference>
<feature type="region of interest" description="Disordered" evidence="1">
    <location>
        <begin position="140"/>
        <end position="170"/>
    </location>
</feature>
<dbReference type="Proteomes" id="UP000250235">
    <property type="component" value="Unassembled WGS sequence"/>
</dbReference>
<proteinExistence type="predicted"/>
<sequence>MEATNEAEGFLYSIKPPRLEDAGLEDCALPPDLIKEAFCKAASALKSVITTSDGEDESGGKCVDDPWEDSTDVVVGITDGIAAPAGSCVDHKGGGLTEAPGDEVAVAGGDPNEKGDTVVEPDLPAGGDACVDGLQGLDIEGNDRGIFGKKSDVDRDDEDGDKPTLKEGYV</sequence>
<evidence type="ECO:0000256" key="1">
    <source>
        <dbReference type="SAM" id="MobiDB-lite"/>
    </source>
</evidence>
<evidence type="ECO:0000313" key="3">
    <source>
        <dbReference type="Proteomes" id="UP000250235"/>
    </source>
</evidence>
<dbReference type="AlphaFoldDB" id="A0A2Z7B3G8"/>
<dbReference type="OrthoDB" id="773986at2759"/>
<feature type="compositionally biased region" description="Basic and acidic residues" evidence="1">
    <location>
        <begin position="161"/>
        <end position="170"/>
    </location>
</feature>
<accession>A0A2Z7B3G8</accession>
<organism evidence="2 3">
    <name type="scientific">Dorcoceras hygrometricum</name>
    <dbReference type="NCBI Taxonomy" id="472368"/>
    <lineage>
        <taxon>Eukaryota</taxon>
        <taxon>Viridiplantae</taxon>
        <taxon>Streptophyta</taxon>
        <taxon>Embryophyta</taxon>
        <taxon>Tracheophyta</taxon>
        <taxon>Spermatophyta</taxon>
        <taxon>Magnoliopsida</taxon>
        <taxon>eudicotyledons</taxon>
        <taxon>Gunneridae</taxon>
        <taxon>Pentapetalae</taxon>
        <taxon>asterids</taxon>
        <taxon>lamiids</taxon>
        <taxon>Lamiales</taxon>
        <taxon>Gesneriaceae</taxon>
        <taxon>Didymocarpoideae</taxon>
        <taxon>Trichosporeae</taxon>
        <taxon>Loxocarpinae</taxon>
        <taxon>Dorcoceras</taxon>
    </lineage>
</organism>
<name>A0A2Z7B3G8_9LAMI</name>
<dbReference type="PANTHER" id="PTHR36713:SF1">
    <property type="entry name" value="OS09G0344700 PROTEIN"/>
    <property type="match status" value="1"/>
</dbReference>
<evidence type="ECO:0000313" key="2">
    <source>
        <dbReference type="EMBL" id="KZV26087.1"/>
    </source>
</evidence>
<feature type="region of interest" description="Disordered" evidence="1">
    <location>
        <begin position="92"/>
        <end position="124"/>
    </location>
</feature>
<dbReference type="EMBL" id="KV011788">
    <property type="protein sequence ID" value="KZV26087.1"/>
    <property type="molecule type" value="Genomic_DNA"/>
</dbReference>